<reference evidence="4 5" key="1">
    <citation type="submission" date="2023-10" db="EMBL/GenBank/DDBJ databases">
        <title>Development of a sustainable strategy for remediation of hydrocarbon-contaminated territories based on the waste exchange concept.</title>
        <authorList>
            <person name="Krivoruchko A."/>
        </authorList>
    </citation>
    <scope>NUCLEOTIDE SEQUENCE [LARGE SCALE GENOMIC DNA]</scope>
    <source>
        <strain evidence="4 5">IEGM 1322</strain>
    </source>
</reference>
<name>A0ABU4B195_9NOCA</name>
<keyword evidence="2" id="KW-0732">Signal</keyword>
<dbReference type="SMART" id="SM00894">
    <property type="entry name" value="Excalibur"/>
    <property type="match status" value="1"/>
</dbReference>
<dbReference type="Pfam" id="PF05901">
    <property type="entry name" value="Excalibur"/>
    <property type="match status" value="1"/>
</dbReference>
<proteinExistence type="predicted"/>
<dbReference type="Proteomes" id="UP001185899">
    <property type="component" value="Unassembled WGS sequence"/>
</dbReference>
<feature type="region of interest" description="Disordered" evidence="1">
    <location>
        <begin position="86"/>
        <end position="107"/>
    </location>
</feature>
<feature type="domain" description="Excalibur calcium-binding" evidence="3">
    <location>
        <begin position="71"/>
        <end position="107"/>
    </location>
</feature>
<comment type="caution">
    <text evidence="4">The sequence shown here is derived from an EMBL/GenBank/DDBJ whole genome shotgun (WGS) entry which is preliminary data.</text>
</comment>
<keyword evidence="5" id="KW-1185">Reference proteome</keyword>
<evidence type="ECO:0000259" key="3">
    <source>
        <dbReference type="SMART" id="SM00894"/>
    </source>
</evidence>
<accession>A0ABU4B195</accession>
<evidence type="ECO:0000313" key="4">
    <source>
        <dbReference type="EMBL" id="MDV6232231.1"/>
    </source>
</evidence>
<gene>
    <name evidence="4" type="ORF">R3P95_16890</name>
</gene>
<feature type="chain" id="PRO_5046196673" evidence="2">
    <location>
        <begin position="31"/>
        <end position="107"/>
    </location>
</feature>
<sequence>MKTKNLLVKIGISAAIAAAALVTAPAVASADPITDFLCSSGSAQFCPALLPPPPAPLAAPAPAPRQGGTFQYENCDAARDAGADPVYRDEYGYGPHLDRDNDGIGCE</sequence>
<feature type="signal peptide" evidence="2">
    <location>
        <begin position="1"/>
        <end position="30"/>
    </location>
</feature>
<evidence type="ECO:0000256" key="2">
    <source>
        <dbReference type="SAM" id="SignalP"/>
    </source>
</evidence>
<evidence type="ECO:0000313" key="5">
    <source>
        <dbReference type="Proteomes" id="UP001185899"/>
    </source>
</evidence>
<dbReference type="RefSeq" id="WP_317548948.1">
    <property type="nucleotide sequence ID" value="NZ_JAWLKE010000006.1"/>
</dbReference>
<evidence type="ECO:0000256" key="1">
    <source>
        <dbReference type="SAM" id="MobiDB-lite"/>
    </source>
</evidence>
<dbReference type="InterPro" id="IPR008613">
    <property type="entry name" value="Excalibur_Ca-bd_domain"/>
</dbReference>
<organism evidence="4 5">
    <name type="scientific">Rhodococcus cercidiphylli</name>
    <dbReference type="NCBI Taxonomy" id="489916"/>
    <lineage>
        <taxon>Bacteria</taxon>
        <taxon>Bacillati</taxon>
        <taxon>Actinomycetota</taxon>
        <taxon>Actinomycetes</taxon>
        <taxon>Mycobacteriales</taxon>
        <taxon>Nocardiaceae</taxon>
        <taxon>Rhodococcus</taxon>
    </lineage>
</organism>
<dbReference type="EMBL" id="JAWLKE010000006">
    <property type="protein sequence ID" value="MDV6232231.1"/>
    <property type="molecule type" value="Genomic_DNA"/>
</dbReference>
<protein>
    <submittedName>
        <fullName evidence="4">Excalibur calcium-binding domain-containing protein</fullName>
    </submittedName>
</protein>